<proteinExistence type="predicted"/>
<keyword evidence="2" id="KW-0238">DNA-binding</keyword>
<dbReference type="InterPro" id="IPR037923">
    <property type="entry name" value="HTH-like"/>
</dbReference>
<evidence type="ECO:0000256" key="1">
    <source>
        <dbReference type="ARBA" id="ARBA00023015"/>
    </source>
</evidence>
<keyword evidence="6" id="KW-1185">Reference proteome</keyword>
<dbReference type="Pfam" id="PF02311">
    <property type="entry name" value="AraC_binding"/>
    <property type="match status" value="1"/>
</dbReference>
<name>A0AAW9RRW3_9HYPH</name>
<dbReference type="InterPro" id="IPR003313">
    <property type="entry name" value="AraC-bd"/>
</dbReference>
<keyword evidence="1" id="KW-0805">Transcription regulation</keyword>
<protein>
    <submittedName>
        <fullName evidence="5">AraC family transcriptional regulator</fullName>
    </submittedName>
</protein>
<dbReference type="SMART" id="SM00342">
    <property type="entry name" value="HTH_ARAC"/>
    <property type="match status" value="1"/>
</dbReference>
<dbReference type="RefSeq" id="WP_340332294.1">
    <property type="nucleotide sequence ID" value="NZ_JAZHOF010000012.1"/>
</dbReference>
<dbReference type="GO" id="GO:0003700">
    <property type="term" value="F:DNA-binding transcription factor activity"/>
    <property type="evidence" value="ECO:0007669"/>
    <property type="project" value="InterPro"/>
</dbReference>
<dbReference type="Gene3D" id="1.10.10.60">
    <property type="entry name" value="Homeodomain-like"/>
    <property type="match status" value="1"/>
</dbReference>
<evidence type="ECO:0000256" key="2">
    <source>
        <dbReference type="ARBA" id="ARBA00023125"/>
    </source>
</evidence>
<reference evidence="5 6" key="1">
    <citation type="submission" date="2024-02" db="EMBL/GenBank/DDBJ databases">
        <title>Genome analysis and characterization of Microbaculum marinisediminis sp. nov., isolated from marine sediment.</title>
        <authorList>
            <person name="Du Z.-J."/>
            <person name="Ye Y.-Q."/>
            <person name="Zhang Z.-R."/>
            <person name="Yuan S.-M."/>
            <person name="Zhang X.-Y."/>
        </authorList>
    </citation>
    <scope>NUCLEOTIDE SEQUENCE [LARGE SCALE GENOMIC DNA]</scope>
    <source>
        <strain evidence="5 6">SDUM1044001</strain>
    </source>
</reference>
<dbReference type="EMBL" id="JAZHOF010000012">
    <property type="protein sequence ID" value="MEJ8574600.1"/>
    <property type="molecule type" value="Genomic_DNA"/>
</dbReference>
<comment type="caution">
    <text evidence="5">The sequence shown here is derived from an EMBL/GenBank/DDBJ whole genome shotgun (WGS) entry which is preliminary data.</text>
</comment>
<gene>
    <name evidence="5" type="ORF">V3328_24185</name>
</gene>
<dbReference type="PROSITE" id="PS01124">
    <property type="entry name" value="HTH_ARAC_FAMILY_2"/>
    <property type="match status" value="1"/>
</dbReference>
<dbReference type="Pfam" id="PF12833">
    <property type="entry name" value="HTH_18"/>
    <property type="match status" value="1"/>
</dbReference>
<dbReference type="AlphaFoldDB" id="A0AAW9RRW3"/>
<dbReference type="InterPro" id="IPR018060">
    <property type="entry name" value="HTH_AraC"/>
</dbReference>
<dbReference type="InterPro" id="IPR050204">
    <property type="entry name" value="AraC_XylS_family_regulators"/>
</dbReference>
<dbReference type="Proteomes" id="UP001378188">
    <property type="component" value="Unassembled WGS sequence"/>
</dbReference>
<dbReference type="SUPFAM" id="SSF51215">
    <property type="entry name" value="Regulatory protein AraC"/>
    <property type="match status" value="1"/>
</dbReference>
<dbReference type="PANTHER" id="PTHR46796">
    <property type="entry name" value="HTH-TYPE TRANSCRIPTIONAL ACTIVATOR RHAS-RELATED"/>
    <property type="match status" value="1"/>
</dbReference>
<sequence>MPQVAVGRIERSCGASGVSGTDWIRAAPGADGLERIEAYFSGHAYDPHRHDTYAVGYTVSGVQCFDYRGARADSVAGNAMVVHPDEVHNGRAGVEQGFVYRMLYVAPGAVRDALGDRAVALPFVRSAVSSEARVVDAVRRAFADFHRPLESLEIDLVVMSIAEVLLSLDRSASQSRPPSAACVVATDRARAVLDESFRRGVQSSELEAVADIDRYTLARQFRFRFGTSPYRYLTMRRLEQARVAIRAGTALAEVAADAGFADQSHMTRQFKRAYGISPGRWRRMLTLGSGGATRDATADRGNRSV</sequence>
<dbReference type="InterPro" id="IPR009057">
    <property type="entry name" value="Homeodomain-like_sf"/>
</dbReference>
<evidence type="ECO:0000256" key="3">
    <source>
        <dbReference type="ARBA" id="ARBA00023163"/>
    </source>
</evidence>
<evidence type="ECO:0000259" key="4">
    <source>
        <dbReference type="PROSITE" id="PS01124"/>
    </source>
</evidence>
<feature type="domain" description="HTH araC/xylS-type" evidence="4">
    <location>
        <begin position="187"/>
        <end position="284"/>
    </location>
</feature>
<dbReference type="SUPFAM" id="SSF46689">
    <property type="entry name" value="Homeodomain-like"/>
    <property type="match status" value="1"/>
</dbReference>
<accession>A0AAW9RRW3</accession>
<evidence type="ECO:0000313" key="6">
    <source>
        <dbReference type="Proteomes" id="UP001378188"/>
    </source>
</evidence>
<dbReference type="GO" id="GO:0043565">
    <property type="term" value="F:sequence-specific DNA binding"/>
    <property type="evidence" value="ECO:0007669"/>
    <property type="project" value="InterPro"/>
</dbReference>
<keyword evidence="3" id="KW-0804">Transcription</keyword>
<organism evidence="5 6">
    <name type="scientific">Microbaculum marinum</name>
    <dbReference type="NCBI Taxonomy" id="1764581"/>
    <lineage>
        <taxon>Bacteria</taxon>
        <taxon>Pseudomonadati</taxon>
        <taxon>Pseudomonadota</taxon>
        <taxon>Alphaproteobacteria</taxon>
        <taxon>Hyphomicrobiales</taxon>
        <taxon>Tepidamorphaceae</taxon>
        <taxon>Microbaculum</taxon>
    </lineage>
</organism>
<dbReference type="PANTHER" id="PTHR46796:SF2">
    <property type="entry name" value="TRANSCRIPTIONAL REGULATORY PROTEIN"/>
    <property type="match status" value="1"/>
</dbReference>
<evidence type="ECO:0000313" key="5">
    <source>
        <dbReference type="EMBL" id="MEJ8574600.1"/>
    </source>
</evidence>